<proteinExistence type="predicted"/>
<dbReference type="Proteomes" id="UP001164459">
    <property type="component" value="Chromosome"/>
</dbReference>
<evidence type="ECO:0000313" key="1">
    <source>
        <dbReference type="EMBL" id="WAS91804.1"/>
    </source>
</evidence>
<organism evidence="1 2">
    <name type="scientific">Nannocystis punicea</name>
    <dbReference type="NCBI Taxonomy" id="2995304"/>
    <lineage>
        <taxon>Bacteria</taxon>
        <taxon>Pseudomonadati</taxon>
        <taxon>Myxococcota</taxon>
        <taxon>Polyangia</taxon>
        <taxon>Nannocystales</taxon>
        <taxon>Nannocystaceae</taxon>
        <taxon>Nannocystis</taxon>
    </lineage>
</organism>
<gene>
    <name evidence="1" type="ORF">O0S08_36945</name>
</gene>
<keyword evidence="2" id="KW-1185">Reference proteome</keyword>
<protein>
    <submittedName>
        <fullName evidence="1">Uncharacterized protein</fullName>
    </submittedName>
</protein>
<name>A0ABY7GY50_9BACT</name>
<reference evidence="1" key="1">
    <citation type="submission" date="2022-11" db="EMBL/GenBank/DDBJ databases">
        <title>Minimal conservation of predation-associated metabolite biosynthetic gene clusters underscores biosynthetic potential of Myxococcota including descriptions for ten novel species: Archangium lansinium sp. nov., Myxococcus landrumus sp. nov., Nannocystis bai.</title>
        <authorList>
            <person name="Ahearne A."/>
            <person name="Stevens C."/>
            <person name="Dowd S."/>
        </authorList>
    </citation>
    <scope>NUCLEOTIDE SEQUENCE</scope>
    <source>
        <strain evidence="1">Fl3</strain>
    </source>
</reference>
<dbReference type="RefSeq" id="WP_269034166.1">
    <property type="nucleotide sequence ID" value="NZ_CP114040.1"/>
</dbReference>
<evidence type="ECO:0000313" key="2">
    <source>
        <dbReference type="Proteomes" id="UP001164459"/>
    </source>
</evidence>
<accession>A0ABY7GY50</accession>
<dbReference type="EMBL" id="CP114040">
    <property type="protein sequence ID" value="WAS91804.1"/>
    <property type="molecule type" value="Genomic_DNA"/>
</dbReference>
<sequence>MGVELWRRVLGAGCMEGAIDESGPHGVGAGLILAGVECDAPARGVAAAIDREARVDGVGG</sequence>